<dbReference type="Gene3D" id="3.30.710.10">
    <property type="entry name" value="Potassium Channel Kv1.1, Chain A"/>
    <property type="match status" value="1"/>
</dbReference>
<evidence type="ECO:0000313" key="3">
    <source>
        <dbReference type="Proteomes" id="UP000807306"/>
    </source>
</evidence>
<dbReference type="OrthoDB" id="1262810at2759"/>
<evidence type="ECO:0000259" key="1">
    <source>
        <dbReference type="PROSITE" id="PS50097"/>
    </source>
</evidence>
<dbReference type="Proteomes" id="UP000807306">
    <property type="component" value="Unassembled WGS sequence"/>
</dbReference>
<keyword evidence="3" id="KW-1185">Reference proteome</keyword>
<accession>A0A9P6JJ85</accession>
<dbReference type="InterPro" id="IPR052972">
    <property type="entry name" value="Sacsin_chaperone_reg"/>
</dbReference>
<proteinExistence type="predicted"/>
<dbReference type="PANTHER" id="PTHR15600">
    <property type="entry name" value="SACSIN"/>
    <property type="match status" value="1"/>
</dbReference>
<name>A0A9P6JJ85_9AGAR</name>
<dbReference type="SUPFAM" id="SSF55874">
    <property type="entry name" value="ATPase domain of HSP90 chaperone/DNA topoisomerase II/histidine kinase"/>
    <property type="match status" value="2"/>
</dbReference>
<dbReference type="InterPro" id="IPR058210">
    <property type="entry name" value="SACS/Nov_dom"/>
</dbReference>
<dbReference type="PROSITE" id="PS50097">
    <property type="entry name" value="BTB"/>
    <property type="match status" value="1"/>
</dbReference>
<gene>
    <name evidence="2" type="ORF">CPB83DRAFT_863634</name>
</gene>
<dbReference type="EMBL" id="MU157927">
    <property type="protein sequence ID" value="KAF9523036.1"/>
    <property type="molecule type" value="Genomic_DNA"/>
</dbReference>
<comment type="caution">
    <text evidence="2">The sequence shown here is derived from an EMBL/GenBank/DDBJ whole genome shotgun (WGS) entry which is preliminary data.</text>
</comment>
<dbReference type="PANTHER" id="PTHR15600:SF42">
    <property type="entry name" value="SACSIN"/>
    <property type="match status" value="1"/>
</dbReference>
<dbReference type="InterPro" id="IPR011333">
    <property type="entry name" value="SKP1/BTB/POZ_sf"/>
</dbReference>
<dbReference type="Pfam" id="PF00651">
    <property type="entry name" value="BTB"/>
    <property type="match status" value="1"/>
</dbReference>
<dbReference type="InterPro" id="IPR036890">
    <property type="entry name" value="HATPase_C_sf"/>
</dbReference>
<feature type="domain" description="BTB" evidence="1">
    <location>
        <begin position="2586"/>
        <end position="2664"/>
    </location>
</feature>
<dbReference type="InterPro" id="IPR000210">
    <property type="entry name" value="BTB/POZ_dom"/>
</dbReference>
<protein>
    <recommendedName>
        <fullName evidence="1">BTB domain-containing protein</fullName>
    </recommendedName>
</protein>
<sequence>MRIDEDYAQRTNPISSIKAILEAYPLSIGIFRELIQNSDDAGATVQTFVLDRRTHPAQTLYHEGLKPTQGPSLLAFNNAILQDRDWEGLSSMHDSSKTDDLSKIGKYGIGFRSVFNITDCPQILSDKKLAIFDPLSAFLACEGKRLDLAQVWSNFGDTVAPFSHFTRAYVLGSSFDGTVIRCPLRTQPSELSKNVVTADIILQLFDEFIKQDVDMSLLFLKNVKTLEILEIEPNGNHHILAHISSSKSAPMATTASHSHFYKTILTTSMSSSPTQIKEWLLVHSDFPQSEVANIFLQRPGYDLDTVANSLKEAKFRPEIALALDLTRFPNSAVAETDGHLFTFLPLPIPTGLPVHLHALFAIDSSRRYLKRAETGLLKGSRDDTVVQWNSILFQTFIPRTWRILLETVVEHYKSIMPDIFNIWPPEIPSTELRAYASSLSQNLFHEVLSHKSPVWPIYSPEAQSAMSIIYTSLDNVILARSAVTSSVLKALTRGGLALTHPRSHISSLAEQAQARDDGKDLSILTPEVANANLQNSVQLVEDSSDLDKGHLLEYLLSTKNIENIVGLPLIPLGGARRIALRPSGDDSTYTLLTRQEFDVFGPCDDQCIPLHLLPLSISPLFRDESSLSKVNARLLSVPAILSYLSQYPNRLGLTLSMSRKDPKASKWLSKFWVWLNTFTHKDELFQQMCGLSGGNGLWVLPSTNGLRQLVMKTSEDGLRQVPVPLFLLKGQHPLYTQPLLKLGLPFLDTDVDVQAGRVLESFGLCVSIQEVGQVLDALAENLSSEPPSGSQCDTILKFFAGRLEPSVREDRSATLKKLPIFPVLSFGPGSNDRDELVDVKVVTSWSCIPPGFAIRSVSRHSKFIPTMDGILFVGLEGVAPELAKLVEPQDSSLNSSAIPLSLSEHQLLELTATHLASQPLPTQLALLSFVCNFRSRIPPYIFDTIACTPFVMAEDGTLRTPVEMIDEDGAVSVLYDTKADERDQTKFPSKTSLLQKKVVKCLKELDLIQSELTIEILRERIQYISISSHYDGSQTDRHIPHLAMRLLKLICSSRWSQSNDALEVKQMNIDLNLRWLPTNQGIRNPMECRPGKGFNTTPAHSSLLFDLVLGELELADYAVGGTKETLPAAFIEKFGWDQPISTRVLIQQLDEVLKVSTGDHQYPSYEATVEIMKELSHRASVLDHATLGGDDDLLRSVTRDRKWIPTTSNTLEVPTDVVFDIEPVSLKAGFLQINSGGNENLKKFLRTLGCTERPSVNAIITKLHALQKDVTGINTADMAISLLLAVPPSISSLEKSKLLIPDTTSHLRPFATVLFNDIGENSQLLPISTSGSIEGDGRQFIAHHYVTEQLAHKLGLSRLGLQPEYAELHDLGPNLGQDPITTVRQGLKDYTSQQFLPEFLANAADAGATTFEVMLNHSMLVSAGNNGQRRDVLAPRKLISQNMEYLYDLPSIVIHNNALFSEQDFTGICKTSIGGKKERSDTIGEFGLGALSMYHFTDVVTIISGAHILFLDPSKKHLEISDSAAMKMSLRNVQRFYSDHLSVVHGLFGFDMSSDRYEGTLFILPLRSSDGAYARGTSPEFIVSEFWSAERVLSGLLQPFRSSASSCLLFTKLETLRCYERRKEGEIQDIWAVTATRTAILDEEPNFSLTSVNIYNQDVLCSSWTIAKSVLTQTQVPERLHTLTSPRRPFAGLAARCDRASPENPSFQFFSTLPLPATTTLPMHVMASFQLSSDRRQIRCDYNNLQSEFNIWLLNDVIPSLYLQFMEYLLSSGDLWYRQRWPTSEDDSTSKRVVDGFYNCLKVSPRRVFGSRYLPTHPLTSREAVLSGAEPVIIHRALELLHSPCLTEIPSAAHKYAVKAGIAKVDAAFIRAEILLNPDAITSEPDPQVLTDIIHYLTKDIDFESADRLFGLPILPLEDGSFGTLDSRLATEAYYIWKPKDRSRGHHFPPGRFVHPRVPTRDLNELMKLQPELNVVKLDATAIKGFLDSQFLSAPDSQAPWIYHFWHSWPEYQHHGLKEEEILSYSLVPTTRADTFVSLDDCKGGLVLLTKGASQEDNQLRTCLHSLGLHVVRCDGEPSPFALSTIFQSQEYPSLTLESVLRALGQSRQPMSQLFEGVNQESQKVFSRWARHSITRQIEDSAISLARELPIWPSECQGAPRELRPATAMQLLPNNMPLDIAAPYMDCIVSDRSGLQYLQCAAMTFEDVRAHLNLPSLMDEQGIESYKRFFSRWIEQLPLRHTGSVPVPAQDMTIQDSELLYARQPFFVAVFPPDTPKFLHPEFEEFSPLLLSCGLQQENDLDVAMFFECVVGLNPNAEGSLERATELFRAFNEILPLRVGPEDADMLVQLDDYPFIPRREEGQRRLPGQGDEEEGLLIPDNVRHLDRIVDPSELVRKEFEAIAWSQKATFEVQPLPRLIMVHGKLGEPSFSEVIAHLRYLVALHSQIIRPSQRRILVHDLGATYQYLNTKIDALQQNETYSTSIITQLQTEPLFLNVDEPSNGNWRFDTADSLVFDTRDSEASGNVQIHYVREFLLPFEDLLSAAGVQRVHHPEYTSQHDPTSFESTKLRMICSGFNELRQRNKLIDCKFEFPNDSPNDAPLVAHRSFLAVVSDNFMDMFCGDMKEAGPADPDNLMPVKMHDHSRECVQTVLDYIYTGEIIFEDPTLDLYLGALALSNYWDLPELHDRIQADICSLYISPENLDLIKHAAIQHNAQSLVIICEEFETRNPVYIAKIMGGSGSIVP</sequence>
<reference evidence="2" key="1">
    <citation type="submission" date="2020-11" db="EMBL/GenBank/DDBJ databases">
        <authorList>
            <consortium name="DOE Joint Genome Institute"/>
            <person name="Ahrendt S."/>
            <person name="Riley R."/>
            <person name="Andreopoulos W."/>
            <person name="Labutti K."/>
            <person name="Pangilinan J."/>
            <person name="Ruiz-Duenas F.J."/>
            <person name="Barrasa J.M."/>
            <person name="Sanchez-Garcia M."/>
            <person name="Camarero S."/>
            <person name="Miyauchi S."/>
            <person name="Serrano A."/>
            <person name="Linde D."/>
            <person name="Babiker R."/>
            <person name="Drula E."/>
            <person name="Ayuso-Fernandez I."/>
            <person name="Pacheco R."/>
            <person name="Padilla G."/>
            <person name="Ferreira P."/>
            <person name="Barriuso J."/>
            <person name="Kellner H."/>
            <person name="Castanera R."/>
            <person name="Alfaro M."/>
            <person name="Ramirez L."/>
            <person name="Pisabarro A.G."/>
            <person name="Kuo A."/>
            <person name="Tritt A."/>
            <person name="Lipzen A."/>
            <person name="He G."/>
            <person name="Yan M."/>
            <person name="Ng V."/>
            <person name="Cullen D."/>
            <person name="Martin F."/>
            <person name="Rosso M.-N."/>
            <person name="Henrissat B."/>
            <person name="Hibbett D."/>
            <person name="Martinez A.T."/>
            <person name="Grigoriev I.V."/>
        </authorList>
    </citation>
    <scope>NUCLEOTIDE SEQUENCE</scope>
    <source>
        <strain evidence="2">CBS 506.95</strain>
    </source>
</reference>
<organism evidence="2 3">
    <name type="scientific">Crepidotus variabilis</name>
    <dbReference type="NCBI Taxonomy" id="179855"/>
    <lineage>
        <taxon>Eukaryota</taxon>
        <taxon>Fungi</taxon>
        <taxon>Dikarya</taxon>
        <taxon>Basidiomycota</taxon>
        <taxon>Agaricomycotina</taxon>
        <taxon>Agaricomycetes</taxon>
        <taxon>Agaricomycetidae</taxon>
        <taxon>Agaricales</taxon>
        <taxon>Agaricineae</taxon>
        <taxon>Crepidotaceae</taxon>
        <taxon>Crepidotus</taxon>
    </lineage>
</organism>
<dbReference type="Pfam" id="PF25794">
    <property type="entry name" value="SACS"/>
    <property type="match status" value="2"/>
</dbReference>
<evidence type="ECO:0000313" key="2">
    <source>
        <dbReference type="EMBL" id="KAF9523036.1"/>
    </source>
</evidence>
<dbReference type="GO" id="GO:0030544">
    <property type="term" value="F:Hsp70 protein binding"/>
    <property type="evidence" value="ECO:0007669"/>
    <property type="project" value="TreeGrafter"/>
</dbReference>
<dbReference type="CDD" id="cd18186">
    <property type="entry name" value="BTB_POZ_ZBTB_KLHL-like"/>
    <property type="match status" value="1"/>
</dbReference>
<dbReference type="SMART" id="SM00225">
    <property type="entry name" value="BTB"/>
    <property type="match status" value="1"/>
</dbReference>
<dbReference type="SUPFAM" id="SSF54695">
    <property type="entry name" value="POZ domain"/>
    <property type="match status" value="1"/>
</dbReference>
<dbReference type="NCBIfam" id="NF047352">
    <property type="entry name" value="P_loop_sacsin"/>
    <property type="match status" value="1"/>
</dbReference>